<reference evidence="7 8" key="1">
    <citation type="submission" date="2016-10" db="EMBL/GenBank/DDBJ databases">
        <authorList>
            <person name="de Groot N.N."/>
        </authorList>
    </citation>
    <scope>NUCLEOTIDE SEQUENCE [LARGE SCALE GENOMIC DNA]</scope>
    <source>
        <strain evidence="7 8">CGMCC 4.5506</strain>
    </source>
</reference>
<dbReference type="Gene3D" id="3.30.200.20">
    <property type="entry name" value="Phosphorylase Kinase, domain 1"/>
    <property type="match status" value="1"/>
</dbReference>
<dbReference type="InterPro" id="IPR008271">
    <property type="entry name" value="Ser/Thr_kinase_AS"/>
</dbReference>
<dbReference type="PROSITE" id="PS50082">
    <property type="entry name" value="WD_REPEATS_2"/>
    <property type="match status" value="3"/>
</dbReference>
<feature type="domain" description="Protein kinase" evidence="6">
    <location>
        <begin position="14"/>
        <end position="275"/>
    </location>
</feature>
<evidence type="ECO:0000256" key="3">
    <source>
        <dbReference type="ARBA" id="ARBA00022777"/>
    </source>
</evidence>
<dbReference type="PANTHER" id="PTHR43289:SF34">
    <property type="entry name" value="SERINE_THREONINE-PROTEIN KINASE YBDM-RELATED"/>
    <property type="match status" value="1"/>
</dbReference>
<keyword evidence="4" id="KW-0067">ATP-binding</keyword>
<dbReference type="Gene3D" id="2.130.10.10">
    <property type="entry name" value="YVTN repeat-like/Quinoprotein amine dehydrogenase"/>
    <property type="match status" value="2"/>
</dbReference>
<dbReference type="InterPro" id="IPR017441">
    <property type="entry name" value="Protein_kinase_ATP_BS"/>
</dbReference>
<feature type="region of interest" description="Disordered" evidence="5">
    <location>
        <begin position="689"/>
        <end position="725"/>
    </location>
</feature>
<dbReference type="Proteomes" id="UP000199494">
    <property type="component" value="Unassembled WGS sequence"/>
</dbReference>
<keyword evidence="3 7" id="KW-0418">Kinase</keyword>
<dbReference type="Gene3D" id="1.10.510.10">
    <property type="entry name" value="Transferase(Phosphotransferase) domain 1"/>
    <property type="match status" value="1"/>
</dbReference>
<keyword evidence="7" id="KW-0723">Serine/threonine-protein kinase</keyword>
<dbReference type="GO" id="GO:0004674">
    <property type="term" value="F:protein serine/threonine kinase activity"/>
    <property type="evidence" value="ECO:0007669"/>
    <property type="project" value="UniProtKB-KW"/>
</dbReference>
<evidence type="ECO:0000313" key="7">
    <source>
        <dbReference type="EMBL" id="SDD75682.1"/>
    </source>
</evidence>
<organism evidence="7 8">
    <name type="scientific">Prauserella marina</name>
    <dbReference type="NCBI Taxonomy" id="530584"/>
    <lineage>
        <taxon>Bacteria</taxon>
        <taxon>Bacillati</taxon>
        <taxon>Actinomycetota</taxon>
        <taxon>Actinomycetes</taxon>
        <taxon>Pseudonocardiales</taxon>
        <taxon>Pseudonocardiaceae</taxon>
        <taxon>Prauserella</taxon>
    </lineage>
</organism>
<accession>A0A222VTQ2</accession>
<proteinExistence type="predicted"/>
<evidence type="ECO:0000256" key="2">
    <source>
        <dbReference type="ARBA" id="ARBA00022741"/>
    </source>
</evidence>
<feature type="region of interest" description="Disordered" evidence="5">
    <location>
        <begin position="320"/>
        <end position="380"/>
    </location>
</feature>
<dbReference type="InterPro" id="IPR001680">
    <property type="entry name" value="WD40_rpt"/>
</dbReference>
<dbReference type="InterPro" id="IPR015943">
    <property type="entry name" value="WD40/YVTN_repeat-like_dom_sf"/>
</dbReference>
<dbReference type="PANTHER" id="PTHR43289">
    <property type="entry name" value="MITOGEN-ACTIVATED PROTEIN KINASE KINASE KINASE 20-RELATED"/>
    <property type="match status" value="1"/>
</dbReference>
<evidence type="ECO:0000256" key="5">
    <source>
        <dbReference type="SAM" id="MobiDB-lite"/>
    </source>
</evidence>
<keyword evidence="1" id="KW-0808">Transferase</keyword>
<dbReference type="CDD" id="cd14014">
    <property type="entry name" value="STKc_PknB_like"/>
    <property type="match status" value="1"/>
</dbReference>
<dbReference type="InterPro" id="IPR000719">
    <property type="entry name" value="Prot_kinase_dom"/>
</dbReference>
<dbReference type="GO" id="GO:0005524">
    <property type="term" value="F:ATP binding"/>
    <property type="evidence" value="ECO:0007669"/>
    <property type="project" value="UniProtKB-UniRule"/>
</dbReference>
<dbReference type="SMART" id="SM00220">
    <property type="entry name" value="S_TKc"/>
    <property type="match status" value="1"/>
</dbReference>
<dbReference type="SUPFAM" id="SSF56112">
    <property type="entry name" value="Protein kinase-like (PK-like)"/>
    <property type="match status" value="1"/>
</dbReference>
<dbReference type="PROSITE" id="PS00107">
    <property type="entry name" value="PROTEIN_KINASE_ATP"/>
    <property type="match status" value="1"/>
</dbReference>
<dbReference type="EMBL" id="FMZE01000012">
    <property type="protein sequence ID" value="SDD75682.1"/>
    <property type="molecule type" value="Genomic_DNA"/>
</dbReference>
<keyword evidence="8" id="KW-1185">Reference proteome</keyword>
<dbReference type="SUPFAM" id="SSF50998">
    <property type="entry name" value="Quinoprotein alcohol dehydrogenase-like"/>
    <property type="match status" value="1"/>
</dbReference>
<dbReference type="STRING" id="530584.SAMN05421630_11210"/>
<evidence type="ECO:0000259" key="6">
    <source>
        <dbReference type="PROSITE" id="PS50011"/>
    </source>
</evidence>
<dbReference type="InterPro" id="IPR011009">
    <property type="entry name" value="Kinase-like_dom_sf"/>
</dbReference>
<name>A0A222VTQ2_9PSEU</name>
<feature type="compositionally biased region" description="Low complexity" evidence="5">
    <location>
        <begin position="321"/>
        <end position="345"/>
    </location>
</feature>
<gene>
    <name evidence="7" type="ORF">SAMN05421630_11210</name>
</gene>
<evidence type="ECO:0000256" key="1">
    <source>
        <dbReference type="ARBA" id="ARBA00022679"/>
    </source>
</evidence>
<sequence length="737" mass="78040">MGLRVTDVSAVGPYRVLGELGRGGMGRVLLGCGVDGRLVAIKVVHEQFAVDEGFRERFRREVEASRVVSGAYTAAVVDADADARLPWLASVFVPGPSLDEVVGVAGGLPVESVMRLTAGLASALVRIHGAGLVHRDVKPSNVLLADDGPRVIDFGIVRAAGDGADGLTRSGWLVGSPAFMSPEQARGEVVSGASDVFSLGSVVVAACSGVSPFAGGATLETLNRIVGGVADVSGLPREVARVVEPCLAKNPGDRPSAVELVDLIGPIAPSVRPWPADVEELIRLRWGDVARLLDPDTTLLTEDPAGEAGGGARMVRVHTRATNTDNGDNTDNADTGDTDTATKTGLPPTRVEEPSTGTLHDSDSDSTPPPKDTAIVGSGHAPAGRRSLKIALAAVLVIAGVVAWTLRPQSTATTEEPAAALEQTGVLTGPTSVRDGVFSPDGRIIATEYQDETVQFWDVASRKQVGQIIGPVTGLTNVVFTQDNSTVITLTIDGIVQRWDVNTGSRIGEPFEITTGPNWDVSGDGSTIFMQTYSGGTEIWDVASGELTTIVDDGGFAAINHDGSTMLISGSAESSFDEEKNYSTVRLWDVDSQQALGETITLPQDGSYEYLISRDSSRLLTISRAAEGTVLRLWDTASGNQIRQPIDIHVNLDAMEAHSILSPDDRTIMTIERSEVRLWDAENGRELGSIDADHARTDESEEDEDSEIHSARFSPDGKTLATANDDHTLRLWKIPER</sequence>
<dbReference type="AlphaFoldDB" id="A0A222VTQ2"/>
<protein>
    <submittedName>
        <fullName evidence="7">Serine/threonine protein kinase</fullName>
    </submittedName>
</protein>
<dbReference type="PROSITE" id="PS50011">
    <property type="entry name" value="PROTEIN_KINASE_DOM"/>
    <property type="match status" value="1"/>
</dbReference>
<dbReference type="SMART" id="SM00320">
    <property type="entry name" value="WD40"/>
    <property type="match status" value="4"/>
</dbReference>
<dbReference type="Pfam" id="PF00069">
    <property type="entry name" value="Pkinase"/>
    <property type="match status" value="1"/>
</dbReference>
<evidence type="ECO:0000256" key="4">
    <source>
        <dbReference type="ARBA" id="ARBA00022840"/>
    </source>
</evidence>
<dbReference type="InterPro" id="IPR011047">
    <property type="entry name" value="Quinoprotein_ADH-like_sf"/>
</dbReference>
<dbReference type="PROSITE" id="PS50294">
    <property type="entry name" value="WD_REPEATS_REGION"/>
    <property type="match status" value="1"/>
</dbReference>
<keyword evidence="2" id="KW-0547">Nucleotide-binding</keyword>
<evidence type="ECO:0000313" key="8">
    <source>
        <dbReference type="Proteomes" id="UP000199494"/>
    </source>
</evidence>
<dbReference type="PROSITE" id="PS00108">
    <property type="entry name" value="PROTEIN_KINASE_ST"/>
    <property type="match status" value="1"/>
</dbReference>
<dbReference type="KEGG" id="pmad:BAY61_22380"/>
<dbReference type="Pfam" id="PF00400">
    <property type="entry name" value="WD40"/>
    <property type="match status" value="2"/>
</dbReference>